<proteinExistence type="predicted"/>
<gene>
    <name evidence="1" type="ORF">SDC9_24873</name>
</gene>
<dbReference type="AlphaFoldDB" id="A0A644UJC4"/>
<protein>
    <submittedName>
        <fullName evidence="1">Uncharacterized protein</fullName>
    </submittedName>
</protein>
<comment type="caution">
    <text evidence="1">The sequence shown here is derived from an EMBL/GenBank/DDBJ whole genome shotgun (WGS) entry which is preliminary data.</text>
</comment>
<sequence>MIVNTLSNQRIIKISGRCIFFSPEESLPLDQTTLDPEKMRFRPGREFYWLTEIVSYNPSGAGLLLRVIDYVTDDITGFQQQKVRHPIRFVSFESLDWMQLEPQLAFYQYNQILNILEEAGTFQTEPDGKVRQQESEGFPAVGSVSVHEAYVPGEENLFPATDTRIIEEVFKYPFTDAVFDTGCVRVVKTFPWYAEPVTITLENSSILPEFDLIKSFFHKVFDGRRKFTITASIELSGNAISRISAASPEIARIDETLIEGVKRAQVLQYIRKQPAVTDKSLFTADEFMSHYADDEEAGNALKQSEMDILLAAMGRQELRNRRQIEYLAGKLHSPEQKIRFTLKPNFGFVFFYEGETMNHFCWELLNSHATYLWSFGRAGETAAQQYRKVETIITSIRETGREQYKSCYHSLPSDPNMHFSIVTHRNANSGLIDGFPEWKHRLLERLV</sequence>
<dbReference type="EMBL" id="VSSQ01000122">
    <property type="protein sequence ID" value="MPL79000.1"/>
    <property type="molecule type" value="Genomic_DNA"/>
</dbReference>
<evidence type="ECO:0000313" key="1">
    <source>
        <dbReference type="EMBL" id="MPL79000.1"/>
    </source>
</evidence>
<name>A0A644UJC4_9ZZZZ</name>
<accession>A0A644UJC4</accession>
<organism evidence="1">
    <name type="scientific">bioreactor metagenome</name>
    <dbReference type="NCBI Taxonomy" id="1076179"/>
    <lineage>
        <taxon>unclassified sequences</taxon>
        <taxon>metagenomes</taxon>
        <taxon>ecological metagenomes</taxon>
    </lineage>
</organism>
<reference evidence="1" key="1">
    <citation type="submission" date="2019-08" db="EMBL/GenBank/DDBJ databases">
        <authorList>
            <person name="Kucharzyk K."/>
            <person name="Murdoch R.W."/>
            <person name="Higgins S."/>
            <person name="Loffler F."/>
        </authorList>
    </citation>
    <scope>NUCLEOTIDE SEQUENCE</scope>
</reference>